<dbReference type="InterPro" id="IPR018201">
    <property type="entry name" value="Ketoacyl_synth_AS"/>
</dbReference>
<comment type="similarity">
    <text evidence="2 11 12">Belongs to the thiolase-like superfamily. Beta-ketoacyl-ACP synthases family.</text>
</comment>
<keyword evidence="8" id="KW-0443">Lipid metabolism</keyword>
<protein>
    <recommendedName>
        <fullName evidence="4 11">3-oxoacyl-[acyl-carrier-protein] synthase 2</fullName>
        <ecNumber evidence="3 11">2.3.1.179</ecNumber>
    </recommendedName>
</protein>
<dbReference type="PANTHER" id="PTHR11712">
    <property type="entry name" value="POLYKETIDE SYNTHASE-RELATED"/>
    <property type="match status" value="1"/>
</dbReference>
<dbReference type="SUPFAM" id="SSF53901">
    <property type="entry name" value="Thiolase-like"/>
    <property type="match status" value="2"/>
</dbReference>
<comment type="function">
    <text evidence="11">Involved in the type II fatty acid elongation cycle. Catalyzes the elongation of a wide range of acyl-ACP by the addition of two carbons from malonyl-ACP to an acyl acceptor. Can efficiently catalyze the conversion of palmitoleoyl-ACP (cis-hexadec-9-enoyl-ACP) to cis-vaccenoyl-ACP (cis-octadec-11-enoyl-ACP), an essential step in the thermal regulation of fatty acid composition.</text>
</comment>
<reference evidence="14" key="2">
    <citation type="submission" date="2023-01" db="EMBL/GenBank/DDBJ databases">
        <title>Draft genome sequence of Maritalea porphyrae strain NBRC 107169.</title>
        <authorList>
            <person name="Sun Q."/>
            <person name="Mori K."/>
        </authorList>
    </citation>
    <scope>NUCLEOTIDE SEQUENCE</scope>
    <source>
        <strain evidence="14">NBRC 107169</strain>
    </source>
</reference>
<evidence type="ECO:0000313" key="14">
    <source>
        <dbReference type="EMBL" id="GLQ18806.1"/>
    </source>
</evidence>
<dbReference type="InterPro" id="IPR017568">
    <property type="entry name" value="3-oxoacyl-ACP_synth-2"/>
</dbReference>
<keyword evidence="10 11" id="KW-0012">Acyltransferase</keyword>
<name>A0ABQ5UU44_9HYPH</name>
<dbReference type="PANTHER" id="PTHR11712:SF321">
    <property type="entry name" value="3-OXOACYL-[ACYL-CARRIER-PROTEIN] SYNTHASE 2"/>
    <property type="match status" value="1"/>
</dbReference>
<keyword evidence="7" id="KW-0276">Fatty acid metabolism</keyword>
<dbReference type="CDD" id="cd00834">
    <property type="entry name" value="KAS_I_II"/>
    <property type="match status" value="1"/>
</dbReference>
<dbReference type="InterPro" id="IPR020841">
    <property type="entry name" value="PKS_Beta-ketoAc_synthase_dom"/>
</dbReference>
<dbReference type="InterPro" id="IPR014030">
    <property type="entry name" value="Ketoacyl_synth_N"/>
</dbReference>
<evidence type="ECO:0000256" key="4">
    <source>
        <dbReference type="ARBA" id="ARBA00014657"/>
    </source>
</evidence>
<evidence type="ECO:0000256" key="2">
    <source>
        <dbReference type="ARBA" id="ARBA00008467"/>
    </source>
</evidence>
<accession>A0ABQ5UU44</accession>
<keyword evidence="15" id="KW-1185">Reference proteome</keyword>
<gene>
    <name evidence="14" type="ORF">GCM10007879_30550</name>
</gene>
<evidence type="ECO:0000256" key="1">
    <source>
        <dbReference type="ARBA" id="ARBA00005194"/>
    </source>
</evidence>
<sequence length="427" mass="44224">MDFRDLKQDPIVVTGMGAVSPLGVGVQVNWDRLLGGKSGVVAHNRFDTTEFAAKIAGVVPTKEDDEFGFAADDHIAPKDIKKMDLFIQYGIAAANEALSQAGWAPATDQEKERSATIIATGVGGFPAMTAATRTIDSRGPRRLSPFVVPSFLANLAAGHISILHQLKGPIGAPVTACAASAQAIGDGMRLIMTGEADVAICGGAEACVDPVSIGGFAAARALATDFNDTPETASRPFDKKHAGFVLSEGAAVLVIERLSHAQKRGAEPLAVLSGYGTSGDAFHLTASAPDGEGGQRAMRQALRMAELAPSDISYINAHSTSTPVGDAAEIAGISAVFEGRGKDLPVTSTKSSVGHLLGAAGAIEAVYSIMALRNNIVPAGLNIEDPEPEADKFELVANKPREWDIKHVLSNGFGFGGVNASLIFSAV</sequence>
<dbReference type="PROSITE" id="PS52004">
    <property type="entry name" value="KS3_2"/>
    <property type="match status" value="1"/>
</dbReference>
<dbReference type="PROSITE" id="PS00606">
    <property type="entry name" value="KS3_1"/>
    <property type="match status" value="1"/>
</dbReference>
<dbReference type="PIRSF" id="PIRSF000447">
    <property type="entry name" value="KAS_II"/>
    <property type="match status" value="1"/>
</dbReference>
<dbReference type="InterPro" id="IPR016039">
    <property type="entry name" value="Thiolase-like"/>
</dbReference>
<dbReference type="NCBIfam" id="TIGR03150">
    <property type="entry name" value="fabF"/>
    <property type="match status" value="1"/>
</dbReference>
<feature type="domain" description="Ketosynthase family 3 (KS3)" evidence="13">
    <location>
        <begin position="8"/>
        <end position="426"/>
    </location>
</feature>
<dbReference type="EC" id="2.3.1.179" evidence="3 11"/>
<keyword evidence="6 11" id="KW-0808">Transferase</keyword>
<dbReference type="InterPro" id="IPR000794">
    <property type="entry name" value="Beta-ketoacyl_synthase"/>
</dbReference>
<evidence type="ECO:0000256" key="9">
    <source>
        <dbReference type="ARBA" id="ARBA00023160"/>
    </source>
</evidence>
<keyword evidence="9 11" id="KW-0275">Fatty acid biosynthesis</keyword>
<evidence type="ECO:0000313" key="15">
    <source>
        <dbReference type="Proteomes" id="UP001161405"/>
    </source>
</evidence>
<evidence type="ECO:0000256" key="12">
    <source>
        <dbReference type="RuleBase" id="RU003694"/>
    </source>
</evidence>
<evidence type="ECO:0000256" key="3">
    <source>
        <dbReference type="ARBA" id="ARBA00012356"/>
    </source>
</evidence>
<evidence type="ECO:0000256" key="7">
    <source>
        <dbReference type="ARBA" id="ARBA00022832"/>
    </source>
</evidence>
<evidence type="ECO:0000259" key="13">
    <source>
        <dbReference type="PROSITE" id="PS52004"/>
    </source>
</evidence>
<comment type="caution">
    <text evidence="14">The sequence shown here is derived from an EMBL/GenBank/DDBJ whole genome shotgun (WGS) entry which is preliminary data.</text>
</comment>
<dbReference type="Pfam" id="PF00109">
    <property type="entry name" value="ketoacyl-synt"/>
    <property type="match status" value="1"/>
</dbReference>
<dbReference type="InterPro" id="IPR014031">
    <property type="entry name" value="Ketoacyl_synth_C"/>
</dbReference>
<comment type="pathway">
    <text evidence="1 11">Lipid metabolism; fatty acid biosynthesis.</text>
</comment>
<dbReference type="Pfam" id="PF02801">
    <property type="entry name" value="Ketoacyl-synt_C"/>
    <property type="match status" value="1"/>
</dbReference>
<evidence type="ECO:0000256" key="6">
    <source>
        <dbReference type="ARBA" id="ARBA00022679"/>
    </source>
</evidence>
<dbReference type="NCBIfam" id="NF005589">
    <property type="entry name" value="PRK07314.1"/>
    <property type="match status" value="1"/>
</dbReference>
<dbReference type="Gene3D" id="3.40.47.10">
    <property type="match status" value="1"/>
</dbReference>
<dbReference type="EMBL" id="BSNI01000002">
    <property type="protein sequence ID" value="GLQ18806.1"/>
    <property type="molecule type" value="Genomic_DNA"/>
</dbReference>
<dbReference type="NCBIfam" id="NF004970">
    <property type="entry name" value="PRK06333.1"/>
    <property type="match status" value="1"/>
</dbReference>
<dbReference type="Proteomes" id="UP001161405">
    <property type="component" value="Unassembled WGS sequence"/>
</dbReference>
<proteinExistence type="inferred from homology"/>
<comment type="catalytic activity">
    <reaction evidence="11">
        <text>a fatty acyl-[ACP] + malonyl-[ACP] + H(+) = a 3-oxoacyl-[ACP] + holo-[ACP] + CO2</text>
        <dbReference type="Rhea" id="RHEA:22836"/>
        <dbReference type="Rhea" id="RHEA-COMP:9623"/>
        <dbReference type="Rhea" id="RHEA-COMP:9685"/>
        <dbReference type="Rhea" id="RHEA-COMP:9916"/>
        <dbReference type="Rhea" id="RHEA-COMP:14125"/>
        <dbReference type="ChEBI" id="CHEBI:15378"/>
        <dbReference type="ChEBI" id="CHEBI:16526"/>
        <dbReference type="ChEBI" id="CHEBI:64479"/>
        <dbReference type="ChEBI" id="CHEBI:78449"/>
        <dbReference type="ChEBI" id="CHEBI:78776"/>
        <dbReference type="ChEBI" id="CHEBI:138651"/>
    </reaction>
</comment>
<reference evidence="14" key="1">
    <citation type="journal article" date="2014" name="Int. J. Syst. Evol. Microbiol.">
        <title>Complete genome of a new Firmicutes species belonging to the dominant human colonic microbiota ('Ruminococcus bicirculans') reveals two chromosomes and a selective capacity to utilize plant glucans.</title>
        <authorList>
            <consortium name="NISC Comparative Sequencing Program"/>
            <person name="Wegmann U."/>
            <person name="Louis P."/>
            <person name="Goesmann A."/>
            <person name="Henrissat B."/>
            <person name="Duncan S.H."/>
            <person name="Flint H.J."/>
        </authorList>
    </citation>
    <scope>NUCLEOTIDE SEQUENCE</scope>
    <source>
        <strain evidence="14">NBRC 107169</strain>
    </source>
</reference>
<dbReference type="RefSeq" id="WP_284365888.1">
    <property type="nucleotide sequence ID" value="NZ_BSNI01000002.1"/>
</dbReference>
<evidence type="ECO:0000256" key="10">
    <source>
        <dbReference type="ARBA" id="ARBA00023315"/>
    </source>
</evidence>
<comment type="catalytic activity">
    <reaction evidence="11">
        <text>(9Z)-hexadecenoyl-[ACP] + malonyl-[ACP] + H(+) = 3-oxo-(11Z)-octadecenoyl-[ACP] + holo-[ACP] + CO2</text>
        <dbReference type="Rhea" id="RHEA:55040"/>
        <dbReference type="Rhea" id="RHEA-COMP:9623"/>
        <dbReference type="Rhea" id="RHEA-COMP:9685"/>
        <dbReference type="Rhea" id="RHEA-COMP:10800"/>
        <dbReference type="Rhea" id="RHEA-COMP:14074"/>
        <dbReference type="ChEBI" id="CHEBI:15378"/>
        <dbReference type="ChEBI" id="CHEBI:16526"/>
        <dbReference type="ChEBI" id="CHEBI:64479"/>
        <dbReference type="ChEBI" id="CHEBI:78449"/>
        <dbReference type="ChEBI" id="CHEBI:83989"/>
        <dbReference type="ChEBI" id="CHEBI:138538"/>
        <dbReference type="EC" id="2.3.1.179"/>
    </reaction>
</comment>
<evidence type="ECO:0000256" key="11">
    <source>
        <dbReference type="PIRNR" id="PIRNR000447"/>
    </source>
</evidence>
<evidence type="ECO:0000256" key="5">
    <source>
        <dbReference type="ARBA" id="ARBA00022516"/>
    </source>
</evidence>
<keyword evidence="5 11" id="KW-0444">Lipid biosynthesis</keyword>
<dbReference type="SMART" id="SM00825">
    <property type="entry name" value="PKS_KS"/>
    <property type="match status" value="1"/>
</dbReference>
<organism evidence="14 15">
    <name type="scientific">Maritalea porphyrae</name>
    <dbReference type="NCBI Taxonomy" id="880732"/>
    <lineage>
        <taxon>Bacteria</taxon>
        <taxon>Pseudomonadati</taxon>
        <taxon>Pseudomonadota</taxon>
        <taxon>Alphaproteobacteria</taxon>
        <taxon>Hyphomicrobiales</taxon>
        <taxon>Devosiaceae</taxon>
        <taxon>Maritalea</taxon>
    </lineage>
</organism>
<evidence type="ECO:0000256" key="8">
    <source>
        <dbReference type="ARBA" id="ARBA00023098"/>
    </source>
</evidence>